<dbReference type="GO" id="GO:0003676">
    <property type="term" value="F:nucleic acid binding"/>
    <property type="evidence" value="ECO:0007669"/>
    <property type="project" value="InterPro"/>
</dbReference>
<dbReference type="FunFam" id="1.25.70.10:FF:000001">
    <property type="entry name" value="Mitochondrial transcription termination factor-like"/>
    <property type="match status" value="1"/>
</dbReference>
<organism evidence="4">
    <name type="scientific">Glycine soja</name>
    <name type="common">Wild soybean</name>
    <dbReference type="NCBI Taxonomy" id="3848"/>
    <lineage>
        <taxon>Eukaryota</taxon>
        <taxon>Viridiplantae</taxon>
        <taxon>Streptophyta</taxon>
        <taxon>Embryophyta</taxon>
        <taxon>Tracheophyta</taxon>
        <taxon>Spermatophyta</taxon>
        <taxon>Magnoliopsida</taxon>
        <taxon>eudicotyledons</taxon>
        <taxon>Gunneridae</taxon>
        <taxon>Pentapetalae</taxon>
        <taxon>rosids</taxon>
        <taxon>fabids</taxon>
        <taxon>Fabales</taxon>
        <taxon>Fabaceae</taxon>
        <taxon>Papilionoideae</taxon>
        <taxon>50 kb inversion clade</taxon>
        <taxon>NPAAA clade</taxon>
        <taxon>indigoferoid/millettioid clade</taxon>
        <taxon>Phaseoleae</taxon>
        <taxon>Glycine</taxon>
        <taxon>Glycine subgen. Soja</taxon>
    </lineage>
</organism>
<dbReference type="PANTHER" id="PTHR13068:SF91">
    <property type="entry name" value="TRANSCRIPTION TERMINATION FACTOR FAMILY PROTEIN"/>
    <property type="match status" value="1"/>
</dbReference>
<keyword evidence="2" id="KW-0806">Transcription termination</keyword>
<dbReference type="GO" id="GO:0006353">
    <property type="term" value="P:DNA-templated transcription termination"/>
    <property type="evidence" value="ECO:0007669"/>
    <property type="project" value="UniProtKB-KW"/>
</dbReference>
<dbReference type="PANTHER" id="PTHR13068">
    <property type="entry name" value="CGI-12 PROTEIN-RELATED"/>
    <property type="match status" value="1"/>
</dbReference>
<dbReference type="EMBL" id="KN658226">
    <property type="protein sequence ID" value="KHN20806.1"/>
    <property type="molecule type" value="Genomic_DNA"/>
</dbReference>
<proteinExistence type="inferred from homology"/>
<dbReference type="AlphaFoldDB" id="A0A0B2QH45"/>
<dbReference type="InterPro" id="IPR003690">
    <property type="entry name" value="MTERF"/>
</dbReference>
<comment type="similarity">
    <text evidence="1">Belongs to the mTERF family.</text>
</comment>
<dbReference type="FunFam" id="1.25.70.10:FF:000025">
    <property type="entry name" value="Uncharacterized protein"/>
    <property type="match status" value="1"/>
</dbReference>
<gene>
    <name evidence="4" type="ORF">glysoja_037406</name>
</gene>
<evidence type="ECO:0000256" key="1">
    <source>
        <dbReference type="ARBA" id="ARBA00007692"/>
    </source>
</evidence>
<accession>A0A0B2QH45</accession>
<protein>
    <submittedName>
        <fullName evidence="4">Uncharacterized protein</fullName>
    </submittedName>
</protein>
<evidence type="ECO:0000313" key="4">
    <source>
        <dbReference type="EMBL" id="KHN20806.1"/>
    </source>
</evidence>
<dbReference type="Pfam" id="PF02536">
    <property type="entry name" value="mTERF"/>
    <property type="match status" value="3"/>
</dbReference>
<name>A0A0B2QH45_GLYSO</name>
<dbReference type="InterPro" id="IPR038538">
    <property type="entry name" value="MTERF_sf"/>
</dbReference>
<dbReference type="Gene3D" id="1.25.70.10">
    <property type="entry name" value="Transcription termination factor 3, mitochondrial"/>
    <property type="match status" value="3"/>
</dbReference>
<keyword evidence="3" id="KW-0809">Transit peptide</keyword>
<keyword evidence="2" id="KW-0804">Transcription</keyword>
<evidence type="ECO:0000256" key="3">
    <source>
        <dbReference type="ARBA" id="ARBA00022946"/>
    </source>
</evidence>
<dbReference type="SMART" id="SM00733">
    <property type="entry name" value="Mterf"/>
    <property type="match status" value="8"/>
</dbReference>
<evidence type="ECO:0000256" key="2">
    <source>
        <dbReference type="ARBA" id="ARBA00022472"/>
    </source>
</evidence>
<dbReference type="Proteomes" id="UP000053555">
    <property type="component" value="Unassembled WGS sequence"/>
</dbReference>
<reference evidence="4" key="1">
    <citation type="submission" date="2014-07" db="EMBL/GenBank/DDBJ databases">
        <title>Identification of a novel salt tolerance gene in wild soybean by whole-genome sequencing.</title>
        <authorList>
            <person name="Lam H.-M."/>
            <person name="Qi X."/>
            <person name="Li M.-W."/>
            <person name="Liu X."/>
            <person name="Xie M."/>
            <person name="Ni M."/>
            <person name="Xu X."/>
        </authorList>
    </citation>
    <scope>NUCLEOTIDE SEQUENCE [LARGE SCALE GENOMIC DNA]</scope>
    <source>
        <tissue evidence="4">Root</tissue>
    </source>
</reference>
<sequence length="598" mass="68178">MLNTLLYKCVTFTAASHYSLFPHYPLLFSLRLCTTTTSNSRSFSVSYLIHNFGFSSESASKASDSHKISFQTPEKTESVIRFFRDHGFSNSQIINMVRKVPWLLSCDPCKRVLPKFEFLLSKGVSSSEIIDLVSKHPGLLSPSLENNIVPTYELVHGFLKSDEHTINCLFGNSIFSGGHYVARNIRVLLQNGVGETNIARLLRNRCKGVFSSTDILKVVKEVNDLGFDPSKSTFALALVVKSRSQTSWKEKVDVYKKWGWSDEACHEAFRRCPHCMLTSIDKINTVMKFCVNQDHGFSDSQINNMVRRVPRLISCNPCKRVLPKFEFLLSKGVSSSEIVDLISKYPLMLTRSLKNFIVPTYELVYRFLQSDKNTVACMFANSSVFGSGYLVAHNVSVMLKNGLSESNIARLLRYRSKAVFRATDILKVVREVKDLGFDPSKVAFVMALLAIKRYDQNLWKEKVDVFKKWGWSDETFLEAFRRHPHCMLTSTDKINIVMNFWVNQMGWDALALVKGPKIFGLSMEKTIIPRASIVQLLLEKGLRKRSASITCPIMIPEKRFLNRFIKCFKEESSDLLKLYAEKLNLAYSREKSGMLCTK</sequence>
<keyword evidence="2" id="KW-0805">Transcription regulation</keyword>